<reference evidence="3" key="1">
    <citation type="submission" date="2021-01" db="EMBL/GenBank/DDBJ databases">
        <title>Genome seq and assembly of Tabrizicola sp. KVB23.</title>
        <authorList>
            <person name="Chhetri G."/>
        </authorList>
    </citation>
    <scope>NUCLEOTIDE SEQUENCE</scope>
    <source>
        <strain evidence="3">KVB23</strain>
    </source>
</reference>
<organism evidence="3 4">
    <name type="scientific">Fuscibacter oryzae</name>
    <dbReference type="NCBI Taxonomy" id="2803939"/>
    <lineage>
        <taxon>Bacteria</taxon>
        <taxon>Pseudomonadati</taxon>
        <taxon>Pseudomonadota</taxon>
        <taxon>Alphaproteobacteria</taxon>
        <taxon>Rhodobacterales</taxon>
        <taxon>Paracoccaceae</taxon>
        <taxon>Fuscibacter</taxon>
    </lineage>
</organism>
<dbReference type="EMBL" id="JAESVP010000003">
    <property type="protein sequence ID" value="MBL4927969.1"/>
    <property type="molecule type" value="Genomic_DNA"/>
</dbReference>
<feature type="signal peptide" evidence="2">
    <location>
        <begin position="1"/>
        <end position="21"/>
    </location>
</feature>
<evidence type="ECO:0000256" key="2">
    <source>
        <dbReference type="SAM" id="SignalP"/>
    </source>
</evidence>
<feature type="transmembrane region" description="Helical" evidence="1">
    <location>
        <begin position="185"/>
        <end position="204"/>
    </location>
</feature>
<keyword evidence="4" id="KW-1185">Reference proteome</keyword>
<keyword evidence="1" id="KW-1133">Transmembrane helix</keyword>
<protein>
    <submittedName>
        <fullName evidence="3">VPLPA-CTERM sorting domain-containing protein</fullName>
    </submittedName>
</protein>
<gene>
    <name evidence="3" type="ORF">JI744_07615</name>
</gene>
<evidence type="ECO:0000313" key="3">
    <source>
        <dbReference type="EMBL" id="MBL4927969.1"/>
    </source>
</evidence>
<comment type="caution">
    <text evidence="3">The sequence shown here is derived from an EMBL/GenBank/DDBJ whole genome shotgun (WGS) entry which is preliminary data.</text>
</comment>
<keyword evidence="1" id="KW-0472">Membrane</keyword>
<dbReference type="RefSeq" id="WP_202659094.1">
    <property type="nucleotide sequence ID" value="NZ_JAESVP010000003.1"/>
</dbReference>
<accession>A0A8J7SVL7</accession>
<keyword evidence="2" id="KW-0732">Signal</keyword>
<name>A0A8J7SVL7_9RHOB</name>
<feature type="chain" id="PRO_5035309426" evidence="2">
    <location>
        <begin position="22"/>
        <end position="210"/>
    </location>
</feature>
<dbReference type="NCBIfam" id="TIGR03370">
    <property type="entry name" value="VPLPA-CTERM"/>
    <property type="match status" value="1"/>
</dbReference>
<evidence type="ECO:0000256" key="1">
    <source>
        <dbReference type="SAM" id="Phobius"/>
    </source>
</evidence>
<dbReference type="AlphaFoldDB" id="A0A8J7SVL7"/>
<keyword evidence="1" id="KW-0812">Transmembrane</keyword>
<evidence type="ECO:0000313" key="4">
    <source>
        <dbReference type="Proteomes" id="UP000619033"/>
    </source>
</evidence>
<dbReference type="Proteomes" id="UP000619033">
    <property type="component" value="Unassembled WGS sequence"/>
</dbReference>
<sequence>MKNFLLTAAIALGSMAGAADAAVIGTGDYTTFFNGTGGVPVTIFDFFDDVDSGTRAGDSYSAAFTLSSKHSDTFGGSDSSDVSDSAYEVGPVGGYYGILRIDFAQLVSAFAVQTYKFDGAAEQIRIYGLSGLLASFNVATIPTLDITQFRGFFGTAGEHFAAVELEGDFYSMAKLKYLFDEPAPVPVPAAGLMLAGAVAGLAGMRRRRKA</sequence>
<dbReference type="InterPro" id="IPR022472">
    <property type="entry name" value="VPLPA-CTERM"/>
</dbReference>
<proteinExistence type="predicted"/>